<dbReference type="AlphaFoldDB" id="A0A0H5QHA9"/>
<name>A0A0H5QHA9_9EUKA</name>
<dbReference type="EMBL" id="HACM01000284">
    <property type="protein sequence ID" value="CRZ00726.1"/>
    <property type="molecule type" value="Transcribed_RNA"/>
</dbReference>
<feature type="region of interest" description="Disordered" evidence="1">
    <location>
        <begin position="1"/>
        <end position="68"/>
    </location>
</feature>
<evidence type="ECO:0000256" key="1">
    <source>
        <dbReference type="SAM" id="MobiDB-lite"/>
    </source>
</evidence>
<feature type="compositionally biased region" description="Low complexity" evidence="1">
    <location>
        <begin position="39"/>
        <end position="54"/>
    </location>
</feature>
<accession>A0A0H5QHA9</accession>
<protein>
    <submittedName>
        <fullName evidence="2">Uncharacterized protein</fullName>
    </submittedName>
</protein>
<organism evidence="2">
    <name type="scientific">Spongospora subterranea</name>
    <dbReference type="NCBI Taxonomy" id="70186"/>
    <lineage>
        <taxon>Eukaryota</taxon>
        <taxon>Sar</taxon>
        <taxon>Rhizaria</taxon>
        <taxon>Endomyxa</taxon>
        <taxon>Phytomyxea</taxon>
        <taxon>Plasmodiophorida</taxon>
        <taxon>Plasmodiophoridae</taxon>
        <taxon>Spongospora</taxon>
    </lineage>
</organism>
<reference evidence="2" key="1">
    <citation type="submission" date="2015-04" db="EMBL/GenBank/DDBJ databases">
        <title>The genome sequence of the plant pathogenic Rhizarian Plasmodiophora brassicae reveals insights in its biotrophic life cycle and the origin of chitin synthesis.</title>
        <authorList>
            <person name="Schwelm A."/>
            <person name="Fogelqvist J."/>
            <person name="Knaust A."/>
            <person name="Julke S."/>
            <person name="Lilja T."/>
            <person name="Dhandapani V."/>
            <person name="Bonilla-Rosso G."/>
            <person name="Karlsson M."/>
            <person name="Shevchenko A."/>
            <person name="Choi S.R."/>
            <person name="Kim H.G."/>
            <person name="Park J.Y."/>
            <person name="Lim Y.P."/>
            <person name="Ludwig-Muller J."/>
            <person name="Dixelius C."/>
        </authorList>
    </citation>
    <scope>NUCLEOTIDE SEQUENCE</scope>
    <source>
        <tissue evidence="2">Potato root galls</tissue>
    </source>
</reference>
<evidence type="ECO:0000313" key="2">
    <source>
        <dbReference type="EMBL" id="CRZ00726.1"/>
    </source>
</evidence>
<proteinExistence type="predicted"/>
<feature type="non-terminal residue" evidence="2">
    <location>
        <position position="1"/>
    </location>
</feature>
<sequence>RRRRRASTPGSSGADVATPDNSDAFSPDTVALPVKRSRQSSSSGGSTAPVTPSSGDLPLTVSDLQKPNRAVHFSTTKSVRSKSNSLVRNVIPWSLRLVVVEFQSAIPMKVTTPARELVSKKSSGSVLKSVRQF</sequence>